<evidence type="ECO:0000256" key="4">
    <source>
        <dbReference type="PROSITE-ProRule" id="PRU00335"/>
    </source>
</evidence>
<reference evidence="7" key="1">
    <citation type="submission" date="2020-04" db="EMBL/GenBank/DDBJ databases">
        <title>Genome Sequencing for Pseudoaltermonas arctica.</title>
        <authorList>
            <person name="Elkins N.S."/>
        </authorList>
    </citation>
    <scope>NUCLEOTIDE SEQUENCE [LARGE SCALE GENOMIC DNA]</scope>
    <source>
        <strain evidence="7">NEC-BIFX-2020_0012</strain>
    </source>
</reference>
<gene>
    <name evidence="7" type="ORF">HHO47_00220</name>
</gene>
<keyword evidence="8" id="KW-1185">Reference proteome</keyword>
<keyword evidence="3" id="KW-0804">Transcription</keyword>
<accession>A0A7Y0H974</accession>
<keyword evidence="1" id="KW-0805">Transcription regulation</keyword>
<dbReference type="InterPro" id="IPR001647">
    <property type="entry name" value="HTH_TetR"/>
</dbReference>
<dbReference type="Proteomes" id="UP000570493">
    <property type="component" value="Unassembled WGS sequence"/>
</dbReference>
<dbReference type="Pfam" id="PF16925">
    <property type="entry name" value="TetR_C_13"/>
    <property type="match status" value="1"/>
</dbReference>
<dbReference type="PANTHER" id="PTHR47506:SF6">
    <property type="entry name" value="HTH-TYPE TRANSCRIPTIONAL REPRESSOR NEMR"/>
    <property type="match status" value="1"/>
</dbReference>
<evidence type="ECO:0000256" key="3">
    <source>
        <dbReference type="ARBA" id="ARBA00023163"/>
    </source>
</evidence>
<dbReference type="InterPro" id="IPR036271">
    <property type="entry name" value="Tet_transcr_reg_TetR-rel_C_sf"/>
</dbReference>
<sequence>MLKNSQNPPRRGRPPKVARSNADTKALLIATGVETLSEFGFSATGLDTILKKIGVPKGSFYHYFNNKDAYGLAVIDAYNDYFVAKLIRYLGPSDTPPLERLINFTQSAARGMQKYDFSRGCLVGNLNQELNHLSDDFKNKLLNSYEIWQQHVQACLAQAQQERVIAANVNTTQMSEFFWIGWEGAVMRAKLTKNTQPLILYTEMFLRALLR</sequence>
<dbReference type="AlphaFoldDB" id="A0A7Y0H974"/>
<organism evidence="7 8">
    <name type="scientific">Pseudoalteromonas arctica</name>
    <dbReference type="NCBI Taxonomy" id="394751"/>
    <lineage>
        <taxon>Bacteria</taxon>
        <taxon>Pseudomonadati</taxon>
        <taxon>Pseudomonadota</taxon>
        <taxon>Gammaproteobacteria</taxon>
        <taxon>Alteromonadales</taxon>
        <taxon>Pseudoalteromonadaceae</taxon>
        <taxon>Pseudoalteromonas</taxon>
    </lineage>
</organism>
<feature type="DNA-binding region" description="H-T-H motif" evidence="4">
    <location>
        <begin position="45"/>
        <end position="64"/>
    </location>
</feature>
<dbReference type="RefSeq" id="WP_169017757.1">
    <property type="nucleotide sequence ID" value="NZ_JABBMT010000001.1"/>
</dbReference>
<dbReference type="InterPro" id="IPR011075">
    <property type="entry name" value="TetR_C"/>
</dbReference>
<feature type="region of interest" description="Disordered" evidence="5">
    <location>
        <begin position="1"/>
        <end position="20"/>
    </location>
</feature>
<evidence type="ECO:0000259" key="6">
    <source>
        <dbReference type="PROSITE" id="PS50977"/>
    </source>
</evidence>
<dbReference type="EMBL" id="JABBMT010000001">
    <property type="protein sequence ID" value="NMM39306.1"/>
    <property type="molecule type" value="Genomic_DNA"/>
</dbReference>
<protein>
    <submittedName>
        <fullName evidence="7">TetR family transcriptional regulator</fullName>
    </submittedName>
</protein>
<dbReference type="Pfam" id="PF00440">
    <property type="entry name" value="TetR_N"/>
    <property type="match status" value="1"/>
</dbReference>
<comment type="caution">
    <text evidence="7">The sequence shown here is derived from an EMBL/GenBank/DDBJ whole genome shotgun (WGS) entry which is preliminary data.</text>
</comment>
<evidence type="ECO:0000313" key="8">
    <source>
        <dbReference type="Proteomes" id="UP000570493"/>
    </source>
</evidence>
<proteinExistence type="predicted"/>
<evidence type="ECO:0000256" key="1">
    <source>
        <dbReference type="ARBA" id="ARBA00023015"/>
    </source>
</evidence>
<dbReference type="SUPFAM" id="SSF46689">
    <property type="entry name" value="Homeodomain-like"/>
    <property type="match status" value="1"/>
</dbReference>
<evidence type="ECO:0000256" key="5">
    <source>
        <dbReference type="SAM" id="MobiDB-lite"/>
    </source>
</evidence>
<name>A0A7Y0H974_9GAMM</name>
<dbReference type="PANTHER" id="PTHR47506">
    <property type="entry name" value="TRANSCRIPTIONAL REGULATORY PROTEIN"/>
    <property type="match status" value="1"/>
</dbReference>
<dbReference type="SUPFAM" id="SSF48498">
    <property type="entry name" value="Tetracyclin repressor-like, C-terminal domain"/>
    <property type="match status" value="1"/>
</dbReference>
<dbReference type="Gene3D" id="1.10.357.10">
    <property type="entry name" value="Tetracycline Repressor, domain 2"/>
    <property type="match status" value="1"/>
</dbReference>
<dbReference type="GO" id="GO:0003677">
    <property type="term" value="F:DNA binding"/>
    <property type="evidence" value="ECO:0007669"/>
    <property type="project" value="UniProtKB-UniRule"/>
</dbReference>
<dbReference type="PROSITE" id="PS50977">
    <property type="entry name" value="HTH_TETR_2"/>
    <property type="match status" value="1"/>
</dbReference>
<evidence type="ECO:0000256" key="2">
    <source>
        <dbReference type="ARBA" id="ARBA00023125"/>
    </source>
</evidence>
<dbReference type="InterPro" id="IPR009057">
    <property type="entry name" value="Homeodomain-like_sf"/>
</dbReference>
<keyword evidence="2 4" id="KW-0238">DNA-binding</keyword>
<evidence type="ECO:0000313" key="7">
    <source>
        <dbReference type="EMBL" id="NMM39306.1"/>
    </source>
</evidence>
<feature type="domain" description="HTH tetR-type" evidence="6">
    <location>
        <begin position="22"/>
        <end position="82"/>
    </location>
</feature>